<protein>
    <submittedName>
        <fullName evidence="5">PCRF domain-containing protein</fullName>
    </submittedName>
</protein>
<evidence type="ECO:0000256" key="2">
    <source>
        <dbReference type="ARBA" id="ARBA00022481"/>
    </source>
</evidence>
<keyword evidence="2" id="KW-0488">Methylation</keyword>
<evidence type="ECO:0000259" key="4">
    <source>
        <dbReference type="PROSITE" id="PS00745"/>
    </source>
</evidence>
<dbReference type="FunFam" id="3.30.160.20:FF:000004">
    <property type="entry name" value="Peptide chain release factor 1"/>
    <property type="match status" value="1"/>
</dbReference>
<evidence type="ECO:0000256" key="1">
    <source>
        <dbReference type="ARBA" id="ARBA00010835"/>
    </source>
</evidence>
<dbReference type="Pfam" id="PF00472">
    <property type="entry name" value="RF-1"/>
    <property type="match status" value="1"/>
</dbReference>
<dbReference type="PROSITE" id="PS00745">
    <property type="entry name" value="RF_PROK_I"/>
    <property type="match status" value="1"/>
</dbReference>
<dbReference type="Gene3D" id="3.30.70.1660">
    <property type="match status" value="1"/>
</dbReference>
<dbReference type="GO" id="GO:0005737">
    <property type="term" value="C:cytoplasm"/>
    <property type="evidence" value="ECO:0007669"/>
    <property type="project" value="UniProtKB-ARBA"/>
</dbReference>
<comment type="similarity">
    <text evidence="1">Belongs to the prokaryotic/mitochondrial release factor family.</text>
</comment>
<dbReference type="Gene3D" id="3.30.160.20">
    <property type="match status" value="1"/>
</dbReference>
<evidence type="ECO:0000313" key="5">
    <source>
        <dbReference type="EMBL" id="HGK53497.1"/>
    </source>
</evidence>
<dbReference type="Pfam" id="PF03462">
    <property type="entry name" value="PCRF"/>
    <property type="match status" value="1"/>
</dbReference>
<gene>
    <name evidence="5" type="ORF">ENU72_00530</name>
</gene>
<dbReference type="GO" id="GO:0003747">
    <property type="term" value="F:translation release factor activity"/>
    <property type="evidence" value="ECO:0007669"/>
    <property type="project" value="InterPro"/>
</dbReference>
<accession>A0A7V3ZSF7</accession>
<comment type="caution">
    <text evidence="5">The sequence shown here is derived from an EMBL/GenBank/DDBJ whole genome shotgun (WGS) entry which is preliminary data.</text>
</comment>
<dbReference type="AlphaFoldDB" id="A0A7V3ZSF7"/>
<dbReference type="InterPro" id="IPR005139">
    <property type="entry name" value="PCRF"/>
</dbReference>
<keyword evidence="3" id="KW-0648">Protein biosynthesis</keyword>
<dbReference type="PANTHER" id="PTHR43804:SF7">
    <property type="entry name" value="LD18447P"/>
    <property type="match status" value="1"/>
</dbReference>
<dbReference type="SUPFAM" id="SSF75620">
    <property type="entry name" value="Release factor"/>
    <property type="match status" value="1"/>
</dbReference>
<sequence>MEDSKKINAVLFEIRAGIGGEEAALFARDLWRMYLKYFEKKGFKVIVYEDHRSDLDGIKTLVAEVRGENVYDILKNEAGVHRVQRVPITEKSGRIHTSTASVAVLPKYDFVPIEIKDSDIEIEFFRASGPGGQNVNKVETAVRIYHKPTGIVVSCQTERTQQRNKEIALQILKNKLWQLQQEKINAQLVQERRHQIGSQERAEKIRTYNFPQNRVTDHRLNKSWYNLEDIMDGDLDIIIRAFKEKEEVKA</sequence>
<dbReference type="InterPro" id="IPR050057">
    <property type="entry name" value="Prokaryotic/Mito_RF"/>
</dbReference>
<organism evidence="5">
    <name type="scientific">candidate division WOR-3 bacterium</name>
    <dbReference type="NCBI Taxonomy" id="2052148"/>
    <lineage>
        <taxon>Bacteria</taxon>
        <taxon>Bacteria division WOR-3</taxon>
    </lineage>
</organism>
<dbReference type="SMART" id="SM00937">
    <property type="entry name" value="PCRF"/>
    <property type="match status" value="1"/>
</dbReference>
<dbReference type="InterPro" id="IPR045853">
    <property type="entry name" value="Pep_chain_release_fac_I_sf"/>
</dbReference>
<name>A0A7V3ZSF7_UNCW3</name>
<reference evidence="5" key="1">
    <citation type="journal article" date="2020" name="mSystems">
        <title>Genome- and Community-Level Interaction Insights into Carbon Utilization and Element Cycling Functions of Hydrothermarchaeota in Hydrothermal Sediment.</title>
        <authorList>
            <person name="Zhou Z."/>
            <person name="Liu Y."/>
            <person name="Xu W."/>
            <person name="Pan J."/>
            <person name="Luo Z.H."/>
            <person name="Li M."/>
        </authorList>
    </citation>
    <scope>NUCLEOTIDE SEQUENCE [LARGE SCALE GENOMIC DNA]</scope>
    <source>
        <strain evidence="5">SpSt-695</strain>
    </source>
</reference>
<dbReference type="InterPro" id="IPR000352">
    <property type="entry name" value="Pep_chain_release_fac_I"/>
</dbReference>
<dbReference type="EMBL" id="DTDP01000019">
    <property type="protein sequence ID" value="HGK53497.1"/>
    <property type="molecule type" value="Genomic_DNA"/>
</dbReference>
<proteinExistence type="inferred from homology"/>
<feature type="domain" description="Prokaryotic-type class I peptide chain release factors" evidence="4">
    <location>
        <begin position="126"/>
        <end position="142"/>
    </location>
</feature>
<evidence type="ECO:0000256" key="3">
    <source>
        <dbReference type="ARBA" id="ARBA00022917"/>
    </source>
</evidence>
<dbReference type="PANTHER" id="PTHR43804">
    <property type="entry name" value="LD18447P"/>
    <property type="match status" value="1"/>
</dbReference>